<protein>
    <submittedName>
        <fullName evidence="2">Pyridoxamine 5'-phosphate oxidase family protein</fullName>
    </submittedName>
</protein>
<comment type="caution">
    <text evidence="2">The sequence shown here is derived from an EMBL/GenBank/DDBJ whole genome shotgun (WGS) entry which is preliminary data.</text>
</comment>
<evidence type="ECO:0000313" key="3">
    <source>
        <dbReference type="Proteomes" id="UP001276854"/>
    </source>
</evidence>
<reference evidence="2 3" key="1">
    <citation type="submission" date="2023-10" db="EMBL/GenBank/DDBJ databases">
        <title>A novel Glycoside Hydrolase 43-Like Enzyme from Clostrdium boliviensis is an Endo-xylanase, and a Candidate for Xylooligosaccharides Production from Different Xylan Substrates.</title>
        <authorList>
            <person name="Alvarez M.T."/>
            <person name="Rocabado-Villegas L.R."/>
            <person name="Salas-Veizaga D.M."/>
            <person name="Linares-Pasten J.A."/>
            <person name="Gudmundsdottir E.E."/>
            <person name="Hreggvidsson G.O."/>
            <person name="Adlercreutz P."/>
            <person name="Nordberg Karlsson E."/>
        </authorList>
    </citation>
    <scope>NUCLEOTIDE SEQUENCE [LARGE SCALE GENOMIC DNA]</scope>
    <source>
        <strain evidence="2 3">E-1</strain>
    </source>
</reference>
<organism evidence="2 3">
    <name type="scientific">Clostridium boliviensis</name>
    <dbReference type="NCBI Taxonomy" id="318465"/>
    <lineage>
        <taxon>Bacteria</taxon>
        <taxon>Bacillati</taxon>
        <taxon>Bacillota</taxon>
        <taxon>Clostridia</taxon>
        <taxon>Eubacteriales</taxon>
        <taxon>Clostridiaceae</taxon>
        <taxon>Clostridium</taxon>
    </lineage>
</organism>
<proteinExistence type="predicted"/>
<dbReference type="SUPFAM" id="SSF50475">
    <property type="entry name" value="FMN-binding split barrel"/>
    <property type="match status" value="1"/>
</dbReference>
<accession>A0ABU4GNK0</accession>
<dbReference type="PANTHER" id="PTHR34818">
    <property type="entry name" value="PROTEIN BLI-3"/>
    <property type="match status" value="1"/>
</dbReference>
<evidence type="ECO:0000313" key="2">
    <source>
        <dbReference type="EMBL" id="MDW2799191.1"/>
    </source>
</evidence>
<gene>
    <name evidence="2" type="ORF">RZO55_16580</name>
</gene>
<dbReference type="InterPro" id="IPR012349">
    <property type="entry name" value="Split_barrel_FMN-bd"/>
</dbReference>
<dbReference type="Gene3D" id="2.30.110.10">
    <property type="entry name" value="Electron Transport, Fmn-binding Protein, Chain A"/>
    <property type="match status" value="1"/>
</dbReference>
<dbReference type="InterPro" id="IPR011576">
    <property type="entry name" value="Pyridox_Oxase_N"/>
</dbReference>
<feature type="domain" description="Pyridoxamine 5'-phosphate oxidase N-terminal" evidence="1">
    <location>
        <begin position="8"/>
        <end position="127"/>
    </location>
</feature>
<dbReference type="EMBL" id="JAWONS010000244">
    <property type="protein sequence ID" value="MDW2799191.1"/>
    <property type="molecule type" value="Genomic_DNA"/>
</dbReference>
<dbReference type="RefSeq" id="WP_318065390.1">
    <property type="nucleotide sequence ID" value="NZ_JAWONS010000244.1"/>
</dbReference>
<name>A0ABU4GNK0_9CLOT</name>
<dbReference type="Proteomes" id="UP001276854">
    <property type="component" value="Unassembled WGS sequence"/>
</dbReference>
<keyword evidence="3" id="KW-1185">Reference proteome</keyword>
<evidence type="ECO:0000259" key="1">
    <source>
        <dbReference type="Pfam" id="PF01243"/>
    </source>
</evidence>
<dbReference type="PANTHER" id="PTHR34818:SF1">
    <property type="entry name" value="PROTEIN BLI-3"/>
    <property type="match status" value="1"/>
</dbReference>
<sequence length="150" mass="17577">MINPEKTIGNLIDKQNVSFISSIDCKGFPNTKAMLPPRKREGIKTFYFTTNTSSMRVGQYKENENACIYFCDKRFFRGVMLRGTMEVLEDEASRQMIWRNGDTMYYPQGVNDPDYCVLKFTALDGRYYSNFHSEEFNIDELLREQLPESK</sequence>
<dbReference type="Pfam" id="PF01243">
    <property type="entry name" value="PNPOx_N"/>
    <property type="match status" value="1"/>
</dbReference>
<dbReference type="InterPro" id="IPR052917">
    <property type="entry name" value="Stress-Dev_Protein"/>
</dbReference>